<gene>
    <name evidence="3" type="ORF">DFA_07358</name>
</gene>
<dbReference type="RefSeq" id="XP_004367220.1">
    <property type="nucleotide sequence ID" value="XM_004367163.1"/>
</dbReference>
<keyword evidence="4" id="KW-1185">Reference proteome</keyword>
<name>F4PW73_CACFS</name>
<reference evidence="4" key="1">
    <citation type="journal article" date="2011" name="Genome Res.">
        <title>Phylogeny-wide analysis of social amoeba genomes highlights ancient origins for complex intercellular communication.</title>
        <authorList>
            <person name="Heidel A.J."/>
            <person name="Lawal H.M."/>
            <person name="Felder M."/>
            <person name="Schilde C."/>
            <person name="Helps N.R."/>
            <person name="Tunggal B."/>
            <person name="Rivero F."/>
            <person name="John U."/>
            <person name="Schleicher M."/>
            <person name="Eichinger L."/>
            <person name="Platzer M."/>
            <person name="Noegel A.A."/>
            <person name="Schaap P."/>
            <person name="Gloeckner G."/>
        </authorList>
    </citation>
    <scope>NUCLEOTIDE SEQUENCE [LARGE SCALE GENOMIC DNA]</scope>
    <source>
        <strain evidence="4">SH3</strain>
    </source>
</reference>
<dbReference type="EMBL" id="GL883013">
    <property type="protein sequence ID" value="EGG20237.1"/>
    <property type="molecule type" value="Genomic_DNA"/>
</dbReference>
<evidence type="ECO:0000256" key="1">
    <source>
        <dbReference type="ARBA" id="ARBA00007785"/>
    </source>
</evidence>
<dbReference type="PANTHER" id="PTHR28627">
    <property type="entry name" value="CYTOCHROME C OXIDASE ASSEMBLY FACTOR 5"/>
    <property type="match status" value="1"/>
</dbReference>
<dbReference type="Pfam" id="PF10203">
    <property type="entry name" value="Pet191_N"/>
    <property type="match status" value="1"/>
</dbReference>
<protein>
    <recommendedName>
        <fullName evidence="5">Cytochrome c oxidase assembly factor 5</fullName>
    </recommendedName>
</protein>
<dbReference type="OMA" id="TFHQCMK"/>
<dbReference type="KEGG" id="dfa:DFA_07358"/>
<evidence type="ECO:0000256" key="2">
    <source>
        <dbReference type="ARBA" id="ARBA00023157"/>
    </source>
</evidence>
<dbReference type="Proteomes" id="UP000007797">
    <property type="component" value="Unassembled WGS sequence"/>
</dbReference>
<dbReference type="OrthoDB" id="282149at2759"/>
<dbReference type="InterPro" id="IPR018793">
    <property type="entry name" value="Cyt_c_oxidase_assmbl_Pet191"/>
</dbReference>
<keyword evidence="2" id="KW-1015">Disulfide bond</keyword>
<evidence type="ECO:0000313" key="3">
    <source>
        <dbReference type="EMBL" id="EGG20237.1"/>
    </source>
</evidence>
<dbReference type="GO" id="GO:0005739">
    <property type="term" value="C:mitochondrion"/>
    <property type="evidence" value="ECO:0007669"/>
    <property type="project" value="TreeGrafter"/>
</dbReference>
<dbReference type="PANTHER" id="PTHR28627:SF1">
    <property type="entry name" value="CYTOCHROME C OXIDASE ASSEMBLY FACTOR 5"/>
    <property type="match status" value="1"/>
</dbReference>
<accession>F4PW73</accession>
<organism evidence="3 4">
    <name type="scientific">Cavenderia fasciculata</name>
    <name type="common">Slime mold</name>
    <name type="synonym">Dictyostelium fasciculatum</name>
    <dbReference type="NCBI Taxonomy" id="261658"/>
    <lineage>
        <taxon>Eukaryota</taxon>
        <taxon>Amoebozoa</taxon>
        <taxon>Evosea</taxon>
        <taxon>Eumycetozoa</taxon>
        <taxon>Dictyostelia</taxon>
        <taxon>Acytosteliales</taxon>
        <taxon>Cavenderiaceae</taxon>
        <taxon>Cavenderia</taxon>
    </lineage>
</organism>
<comment type="similarity">
    <text evidence="1">Belongs to the PET191 family.</text>
</comment>
<evidence type="ECO:0008006" key="5">
    <source>
        <dbReference type="Google" id="ProtNLM"/>
    </source>
</evidence>
<dbReference type="AlphaFoldDB" id="F4PW73"/>
<dbReference type="GeneID" id="14872510"/>
<dbReference type="GO" id="GO:0033617">
    <property type="term" value="P:mitochondrial respiratory chain complex IV assembly"/>
    <property type="evidence" value="ECO:0007669"/>
    <property type="project" value="TreeGrafter"/>
</dbReference>
<proteinExistence type="inferred from homology"/>
<evidence type="ECO:0000313" key="4">
    <source>
        <dbReference type="Proteomes" id="UP000007797"/>
    </source>
</evidence>
<sequence length="104" mass="12077">MSSPQDRIDTSKGGHPCQRIKDAIVKCINDSQCMQPGDRTFHQCMKANDLQQECKDLLYTYYQCKMDMITKQFDTRSRFRGNVTANTWEKDVKKRIETPPTPPS</sequence>